<reference evidence="1 2" key="1">
    <citation type="submission" date="2024-01" db="EMBL/GenBank/DDBJ databases">
        <title>Genomic insights into the taxonomy and metabolism of the cyanobacterium Pannus brasiliensis CCIBt3594.</title>
        <authorList>
            <person name="Machado M."/>
            <person name="Botero N.B."/>
            <person name="Andreote A.P.D."/>
            <person name="Feitosa A.M.T."/>
            <person name="Popin R."/>
            <person name="Sivonen K."/>
            <person name="Fiore M.F."/>
        </authorList>
    </citation>
    <scope>NUCLEOTIDE SEQUENCE [LARGE SCALE GENOMIC DNA]</scope>
    <source>
        <strain evidence="1 2">CCIBt3594</strain>
    </source>
</reference>
<organism evidence="1 2">
    <name type="scientific">Pannus brasiliensis CCIBt3594</name>
    <dbReference type="NCBI Taxonomy" id="1427578"/>
    <lineage>
        <taxon>Bacteria</taxon>
        <taxon>Bacillati</taxon>
        <taxon>Cyanobacteriota</taxon>
        <taxon>Cyanophyceae</taxon>
        <taxon>Oscillatoriophycideae</taxon>
        <taxon>Chroococcales</taxon>
        <taxon>Microcystaceae</taxon>
        <taxon>Pannus</taxon>
    </lineage>
</organism>
<sequence length="105" mass="11566">MANNWLALGDIAAGLARDLVDAQFALDRHAEERAIVADEEGIPPSAFRWSRFGCSLAASYRVRPKQTHAETTRLSLAPASRDLARLRLTFRYAPPAREDGENGNS</sequence>
<dbReference type="EMBL" id="JBAFSM010000013">
    <property type="protein sequence ID" value="MEG3437137.1"/>
    <property type="molecule type" value="Genomic_DNA"/>
</dbReference>
<dbReference type="RefSeq" id="WP_332864622.1">
    <property type="nucleotide sequence ID" value="NZ_JBAFSM010000013.1"/>
</dbReference>
<evidence type="ECO:0000313" key="2">
    <source>
        <dbReference type="Proteomes" id="UP001328733"/>
    </source>
</evidence>
<dbReference type="Proteomes" id="UP001328733">
    <property type="component" value="Unassembled WGS sequence"/>
</dbReference>
<protein>
    <submittedName>
        <fullName evidence="1">Uncharacterized protein</fullName>
    </submittedName>
</protein>
<proteinExistence type="predicted"/>
<gene>
    <name evidence="1" type="ORF">V0288_08405</name>
</gene>
<evidence type="ECO:0000313" key="1">
    <source>
        <dbReference type="EMBL" id="MEG3437137.1"/>
    </source>
</evidence>
<accession>A0AAW9QT29</accession>
<comment type="caution">
    <text evidence="1">The sequence shown here is derived from an EMBL/GenBank/DDBJ whole genome shotgun (WGS) entry which is preliminary data.</text>
</comment>
<keyword evidence="2" id="KW-1185">Reference proteome</keyword>
<dbReference type="AlphaFoldDB" id="A0AAW9QT29"/>
<name>A0AAW9QT29_9CHRO</name>